<dbReference type="PANTHER" id="PTHR43649:SF31">
    <property type="entry name" value="SN-GLYCEROL-3-PHOSPHATE-BINDING PERIPLASMIC PROTEIN UGPB"/>
    <property type="match status" value="1"/>
</dbReference>
<gene>
    <name evidence="6" type="ORF">D8M06_12775</name>
</gene>
<evidence type="ECO:0000256" key="1">
    <source>
        <dbReference type="ARBA" id="ARBA00004196"/>
    </source>
</evidence>
<comment type="subcellular location">
    <subcellularLocation>
        <location evidence="1">Cell envelope</location>
    </subcellularLocation>
</comment>
<evidence type="ECO:0000256" key="4">
    <source>
        <dbReference type="ARBA" id="ARBA00022729"/>
    </source>
</evidence>
<dbReference type="OrthoDB" id="94797at2"/>
<dbReference type="PROSITE" id="PS51257">
    <property type="entry name" value="PROKAR_LIPOPROTEIN"/>
    <property type="match status" value="1"/>
</dbReference>
<feature type="region of interest" description="Disordered" evidence="5">
    <location>
        <begin position="32"/>
        <end position="57"/>
    </location>
</feature>
<organism evidence="6 7">
    <name type="scientific">Oceanobacillus halophilus</name>
    <dbReference type="NCBI Taxonomy" id="930130"/>
    <lineage>
        <taxon>Bacteria</taxon>
        <taxon>Bacillati</taxon>
        <taxon>Bacillota</taxon>
        <taxon>Bacilli</taxon>
        <taxon>Bacillales</taxon>
        <taxon>Bacillaceae</taxon>
        <taxon>Oceanobacillus</taxon>
    </lineage>
</organism>
<reference evidence="6 7" key="1">
    <citation type="journal article" date="2016" name="Int. J. Syst. Evol. Microbiol.">
        <title>Oceanobacillus halophilus sp. nov., a novel moderately halophilic bacterium from a hypersaline lake.</title>
        <authorList>
            <person name="Amoozegar M.A."/>
            <person name="Bagheri M."/>
            <person name="Makhdoumi A."/>
            <person name="Nikou M.M."/>
            <person name="Fazeli S.A.S."/>
            <person name="Schumann P."/>
            <person name="Sproer C."/>
            <person name="Sanchez-Porro C."/>
            <person name="Ventosa A."/>
        </authorList>
    </citation>
    <scope>NUCLEOTIDE SEQUENCE [LARGE SCALE GENOMIC DNA]</scope>
    <source>
        <strain evidence="6 7">DSM 23996</strain>
    </source>
</reference>
<dbReference type="PANTHER" id="PTHR43649">
    <property type="entry name" value="ARABINOSE-BINDING PROTEIN-RELATED"/>
    <property type="match status" value="1"/>
</dbReference>
<dbReference type="Pfam" id="PF01547">
    <property type="entry name" value="SBP_bac_1"/>
    <property type="match status" value="1"/>
</dbReference>
<evidence type="ECO:0000256" key="2">
    <source>
        <dbReference type="ARBA" id="ARBA00008520"/>
    </source>
</evidence>
<comment type="similarity">
    <text evidence="2">Belongs to the bacterial solute-binding protein 1 family.</text>
</comment>
<dbReference type="EMBL" id="RBZP01000010">
    <property type="protein sequence ID" value="RKQ32528.1"/>
    <property type="molecule type" value="Genomic_DNA"/>
</dbReference>
<dbReference type="RefSeq" id="WP_121204797.1">
    <property type="nucleotide sequence ID" value="NZ_RBZP01000010.1"/>
</dbReference>
<keyword evidence="7" id="KW-1185">Reference proteome</keyword>
<name>A0A494ZZW2_9BACI</name>
<evidence type="ECO:0000256" key="5">
    <source>
        <dbReference type="SAM" id="MobiDB-lite"/>
    </source>
</evidence>
<evidence type="ECO:0000313" key="6">
    <source>
        <dbReference type="EMBL" id="RKQ32528.1"/>
    </source>
</evidence>
<keyword evidence="4" id="KW-0732">Signal</keyword>
<dbReference type="SUPFAM" id="SSF53850">
    <property type="entry name" value="Periplasmic binding protein-like II"/>
    <property type="match status" value="1"/>
</dbReference>
<dbReference type="InterPro" id="IPR006059">
    <property type="entry name" value="SBP"/>
</dbReference>
<dbReference type="AlphaFoldDB" id="A0A494ZZW2"/>
<dbReference type="GO" id="GO:0030313">
    <property type="term" value="C:cell envelope"/>
    <property type="evidence" value="ECO:0007669"/>
    <property type="project" value="UniProtKB-SubCell"/>
</dbReference>
<dbReference type="InterPro" id="IPR050490">
    <property type="entry name" value="Bact_solute-bd_prot1"/>
</dbReference>
<proteinExistence type="inferred from homology"/>
<dbReference type="Proteomes" id="UP000269301">
    <property type="component" value="Unassembled WGS sequence"/>
</dbReference>
<dbReference type="Gene3D" id="3.40.190.10">
    <property type="entry name" value="Periplasmic binding protein-like II"/>
    <property type="match status" value="2"/>
</dbReference>
<evidence type="ECO:0000256" key="3">
    <source>
        <dbReference type="ARBA" id="ARBA00022448"/>
    </source>
</evidence>
<accession>A0A494ZZW2</accession>
<feature type="compositionally biased region" description="Acidic residues" evidence="5">
    <location>
        <begin position="33"/>
        <end position="49"/>
    </location>
</feature>
<sequence>MKEKVFKQSRLLFLLISLILLVGMLAACSSDSSSEDDQADLGEESETTDDGASAGADGEISGELEIQYFVGGYGDEWWKNVMEGFKEKYPNVEIIEHAGPDINTEMKTRWISNDPPDVVYIDGNGASETQMISDGQLMDLSDWVGDITLEDGTPLLDNFISPAEELSGGEIYSLPLVFDTWGVWYDNAWFQENGWEVPEDFDTWLASMEQIKEDTGIAPFITTGQYPQYFQRGVLYPAFAAAGGEELLNNLSDGVVEAWESDEALEVMKKVEAMVEAGLVDEGFAARSHTQTQMNFIMHETAYIPVGFWLPTEMAADTPDDFEYGFMPTPFNDSGDAMALVPDIRPVAIAKEAENPEAAKAFLEYVFTEENAQKFAESTGAIMNLKNVDLSGNENVPEFLKGINEMINNPGTIEVFNRNTPEGDDQKIAIDMTDELHLQIVEILMGNIDAEEFVQVMREKAEELRN</sequence>
<evidence type="ECO:0000313" key="7">
    <source>
        <dbReference type="Proteomes" id="UP000269301"/>
    </source>
</evidence>
<comment type="caution">
    <text evidence="6">The sequence shown here is derived from an EMBL/GenBank/DDBJ whole genome shotgun (WGS) entry which is preliminary data.</text>
</comment>
<keyword evidence="3" id="KW-0813">Transport</keyword>
<protein>
    <submittedName>
        <fullName evidence="6">Extracellular solute-binding protein</fullName>
    </submittedName>
</protein>